<gene>
    <name evidence="3" type="ORF">FcAc13_04295</name>
</gene>
<feature type="domain" description="Autotransporter" evidence="2">
    <location>
        <begin position="536"/>
        <end position="815"/>
    </location>
</feature>
<keyword evidence="4" id="KW-1185">Reference proteome</keyword>
<dbReference type="InterPro" id="IPR036709">
    <property type="entry name" value="Autotransporte_beta_dom_sf"/>
</dbReference>
<feature type="chain" id="PRO_5045242934" evidence="1">
    <location>
        <begin position="20"/>
        <end position="815"/>
    </location>
</feature>
<dbReference type="RefSeq" id="WP_187754975.1">
    <property type="nucleotide sequence ID" value="NZ_JABURY010000010.1"/>
</dbReference>
<sequence length="815" mass="89628">MKLKSIALLVTGAMSIGNAHTKNYDLATSNVLPSNQINERYFVTNSSNTTANITINDDFIVNSEGSFHLGFAGKIDQQAGSVAAGDINMIVNGNMQVYNDTWIGKFDTRFFTQYLGLHKDFPYSPIEKNIDLHVTGDINVELGADKERGGLMILAGNVMGTGVNTTGQTTVRVDGNTNIRSGDNHLAGTASAPARLITKSFNLTGGDIEIIGVNTVLETTNTNNDQSSVLVGKTGKMIVMRGGTVDVSRGGDFNVVDEGILTASRGNGFVKLSSNGQLNIGEHARIESSKGSLSISDQTAQTSKLNIAGIIHFGVADNRQINKISGDNVDVKSSAKFSATNDFIKEALNFSSGQANIVVLAGNQSLKIADMQEGETRSLIKNIYGDFNFKLVGNELNFVNASNITNLNDDQQSEAAAKRQLNRYYRQAGMNSKNIAKGFTANLVKIADKSLNNVRNAANVVSDRTTAGDLNWEVFKAIANGNTTIESGKMVTHFTQSLAGLYNNNRGLHLTEIALNSFNYTKLIIDNRLQEFNNYTTYDNDNIWINLTHQYENTDSANGISGYKFSANGFMLGFDKAIMDNWVLGSAVGYSDGNYKDKSAVSNDSDLKNYQIQLYTRYNLPNAIFTKAYLGYVYGQNKLKQDDGSYLAKEKFHSKTWQIGTAVGYDWQILQPLIFTPTFGLAYVYTENSRHNVKYNQIDLIKYGKASNSAIIIPVDLSAKYTLLQNNEDQLTIKAKAGYTFNLSDDEFDGDITVNGINGLTKMKTHTSDRTKNQFNLGTGMTFKHKSFAIDVDYHYFGESQRDAHYLTFTTKYHF</sequence>
<accession>A0ABR7QWF1</accession>
<dbReference type="Gene3D" id="2.40.128.130">
    <property type="entry name" value="Autotransporter beta-domain"/>
    <property type="match status" value="1"/>
</dbReference>
<dbReference type="SMART" id="SM00869">
    <property type="entry name" value="Autotransporter"/>
    <property type="match status" value="1"/>
</dbReference>
<comment type="caution">
    <text evidence="3">The sequence shown here is derived from an EMBL/GenBank/DDBJ whole genome shotgun (WGS) entry which is preliminary data.</text>
</comment>
<proteinExistence type="predicted"/>
<dbReference type="NCBIfam" id="TIGR01414">
    <property type="entry name" value="autotrans_barl"/>
    <property type="match status" value="1"/>
</dbReference>
<dbReference type="InterPro" id="IPR006315">
    <property type="entry name" value="OM_autotransptr_brl_dom"/>
</dbReference>
<evidence type="ECO:0000256" key="1">
    <source>
        <dbReference type="SAM" id="SignalP"/>
    </source>
</evidence>
<evidence type="ECO:0000313" key="4">
    <source>
        <dbReference type="Proteomes" id="UP000651208"/>
    </source>
</evidence>
<organism evidence="3 4">
    <name type="scientific">Frischella japonica</name>
    <dbReference type="NCBI Taxonomy" id="2741544"/>
    <lineage>
        <taxon>Bacteria</taxon>
        <taxon>Pseudomonadati</taxon>
        <taxon>Pseudomonadota</taxon>
        <taxon>Gammaproteobacteria</taxon>
        <taxon>Orbales</taxon>
        <taxon>Orbaceae</taxon>
        <taxon>Frischella</taxon>
    </lineage>
</organism>
<dbReference type="Pfam" id="PF03797">
    <property type="entry name" value="Autotransporter"/>
    <property type="match status" value="1"/>
</dbReference>
<dbReference type="InterPro" id="IPR005546">
    <property type="entry name" value="Autotransporte_beta"/>
</dbReference>
<protein>
    <submittedName>
        <fullName evidence="3">Autotransporter outer membrane beta-barrel domain-containing protein</fullName>
    </submittedName>
</protein>
<dbReference type="EMBL" id="JABURY010000010">
    <property type="protein sequence ID" value="MBC9130526.1"/>
    <property type="molecule type" value="Genomic_DNA"/>
</dbReference>
<name>A0ABR7QWF1_9GAMM</name>
<keyword evidence="1" id="KW-0732">Signal</keyword>
<reference evidence="3 4" key="1">
    <citation type="submission" date="2020-06" db="EMBL/GenBank/DDBJ databases">
        <title>Frischella cerana isolated from Apis cerana gut homogenate.</title>
        <authorList>
            <person name="Wolter L.A."/>
            <person name="Suenami S."/>
            <person name="Miyazaki R."/>
        </authorList>
    </citation>
    <scope>NUCLEOTIDE SEQUENCE [LARGE SCALE GENOMIC DNA]</scope>
    <source>
        <strain evidence="3 4">Ac13</strain>
    </source>
</reference>
<dbReference type="Proteomes" id="UP000651208">
    <property type="component" value="Unassembled WGS sequence"/>
</dbReference>
<evidence type="ECO:0000313" key="3">
    <source>
        <dbReference type="EMBL" id="MBC9130526.1"/>
    </source>
</evidence>
<dbReference type="PROSITE" id="PS51208">
    <property type="entry name" value="AUTOTRANSPORTER"/>
    <property type="match status" value="1"/>
</dbReference>
<feature type="signal peptide" evidence="1">
    <location>
        <begin position="1"/>
        <end position="19"/>
    </location>
</feature>
<dbReference type="SUPFAM" id="SSF103515">
    <property type="entry name" value="Autotransporter"/>
    <property type="match status" value="1"/>
</dbReference>
<evidence type="ECO:0000259" key="2">
    <source>
        <dbReference type="PROSITE" id="PS51208"/>
    </source>
</evidence>